<sequence>MRKPLGVLWLGRRVRISNYAWLQLDPSIDTPWVVVACANGSPRYFEMIRSLELEIDRLQWEIESKYDNGTPKNTGYYTTLQYRDIVDFLNRSKISYAISDDPIVSRPYLKQFWETADHDCTVTPNFIRATVAGHDIAISEDTIRRVMQFRDLATDPVTYPDYFVDGCRRQRMGYVGARDYASYKKMWKAGKDVMGHDLVVVMVGLSLNKGYNFSKYIYKAITDQINTAEKFRLLLYPRFVQLLINDALPNLPAIGERIQVKKVAKRVFSQFLTSGSVEPTPVHTPLFGHLINEAYVAPSDLIWFSAKSESELSELSDEQIEVVKESLWLMFFTTYLIRCHTPNFN</sequence>
<dbReference type="Proteomes" id="UP001056120">
    <property type="component" value="Linkage Group LG17"/>
</dbReference>
<name>A0ACB9EV91_9ASTR</name>
<protein>
    <submittedName>
        <fullName evidence="1">Uncharacterized protein</fullName>
    </submittedName>
</protein>
<organism evidence="1 2">
    <name type="scientific">Smallanthus sonchifolius</name>
    <dbReference type="NCBI Taxonomy" id="185202"/>
    <lineage>
        <taxon>Eukaryota</taxon>
        <taxon>Viridiplantae</taxon>
        <taxon>Streptophyta</taxon>
        <taxon>Embryophyta</taxon>
        <taxon>Tracheophyta</taxon>
        <taxon>Spermatophyta</taxon>
        <taxon>Magnoliopsida</taxon>
        <taxon>eudicotyledons</taxon>
        <taxon>Gunneridae</taxon>
        <taxon>Pentapetalae</taxon>
        <taxon>asterids</taxon>
        <taxon>campanulids</taxon>
        <taxon>Asterales</taxon>
        <taxon>Asteraceae</taxon>
        <taxon>Asteroideae</taxon>
        <taxon>Heliantheae alliance</taxon>
        <taxon>Millerieae</taxon>
        <taxon>Smallanthus</taxon>
    </lineage>
</organism>
<reference evidence="2" key="1">
    <citation type="journal article" date="2022" name="Mol. Ecol. Resour.">
        <title>The genomes of chicory, endive, great burdock and yacon provide insights into Asteraceae palaeo-polyploidization history and plant inulin production.</title>
        <authorList>
            <person name="Fan W."/>
            <person name="Wang S."/>
            <person name="Wang H."/>
            <person name="Wang A."/>
            <person name="Jiang F."/>
            <person name="Liu H."/>
            <person name="Zhao H."/>
            <person name="Xu D."/>
            <person name="Zhang Y."/>
        </authorList>
    </citation>
    <scope>NUCLEOTIDE SEQUENCE [LARGE SCALE GENOMIC DNA]</scope>
    <source>
        <strain evidence="2">cv. Yunnan</strain>
    </source>
</reference>
<comment type="caution">
    <text evidence="1">The sequence shown here is derived from an EMBL/GenBank/DDBJ whole genome shotgun (WGS) entry which is preliminary data.</text>
</comment>
<gene>
    <name evidence="1" type="ORF">L1987_53079</name>
</gene>
<proteinExistence type="predicted"/>
<keyword evidence="2" id="KW-1185">Reference proteome</keyword>
<evidence type="ECO:0000313" key="2">
    <source>
        <dbReference type="Proteomes" id="UP001056120"/>
    </source>
</evidence>
<evidence type="ECO:0000313" key="1">
    <source>
        <dbReference type="EMBL" id="KAI3762640.1"/>
    </source>
</evidence>
<accession>A0ACB9EV91</accession>
<dbReference type="EMBL" id="CM042034">
    <property type="protein sequence ID" value="KAI3762640.1"/>
    <property type="molecule type" value="Genomic_DNA"/>
</dbReference>
<reference evidence="1 2" key="2">
    <citation type="journal article" date="2022" name="Mol. Ecol. Resour.">
        <title>The genomes of chicory, endive, great burdock and yacon provide insights into Asteraceae paleo-polyploidization history and plant inulin production.</title>
        <authorList>
            <person name="Fan W."/>
            <person name="Wang S."/>
            <person name="Wang H."/>
            <person name="Wang A."/>
            <person name="Jiang F."/>
            <person name="Liu H."/>
            <person name="Zhao H."/>
            <person name="Xu D."/>
            <person name="Zhang Y."/>
        </authorList>
    </citation>
    <scope>NUCLEOTIDE SEQUENCE [LARGE SCALE GENOMIC DNA]</scope>
    <source>
        <strain evidence="2">cv. Yunnan</strain>
        <tissue evidence="1">Leaves</tissue>
    </source>
</reference>